<dbReference type="AlphaFoldDB" id="A0A9D9DJ31"/>
<dbReference type="InterPro" id="IPR003343">
    <property type="entry name" value="Big_2"/>
</dbReference>
<comment type="caution">
    <text evidence="2">The sequence shown here is derived from an EMBL/GenBank/DDBJ whole genome shotgun (WGS) entry which is preliminary data.</text>
</comment>
<proteinExistence type="predicted"/>
<dbReference type="Pfam" id="PF02368">
    <property type="entry name" value="Big_2"/>
    <property type="match status" value="1"/>
</dbReference>
<protein>
    <submittedName>
        <fullName evidence="2">Ig-like domain-containing protein</fullName>
    </submittedName>
</protein>
<dbReference type="InterPro" id="IPR008964">
    <property type="entry name" value="Invasin/intimin_cell_adhesion"/>
</dbReference>
<name>A0A9D9DJ31_9BACL</name>
<reference evidence="2" key="1">
    <citation type="submission" date="2020-10" db="EMBL/GenBank/DDBJ databases">
        <authorList>
            <person name="Gilroy R."/>
        </authorList>
    </citation>
    <scope>NUCLEOTIDE SEQUENCE</scope>
    <source>
        <strain evidence="2">11159</strain>
    </source>
</reference>
<dbReference type="PROSITE" id="PS51257">
    <property type="entry name" value="PROKAR_LIPOPROTEIN"/>
    <property type="match status" value="1"/>
</dbReference>
<organism evidence="2 3">
    <name type="scientific">Candidatus Onthovivens merdipullorum</name>
    <dbReference type="NCBI Taxonomy" id="2840889"/>
    <lineage>
        <taxon>Bacteria</taxon>
        <taxon>Bacillati</taxon>
        <taxon>Bacillota</taxon>
        <taxon>Bacilli</taxon>
        <taxon>Bacillales</taxon>
        <taxon>Candidatus Onthovivens</taxon>
    </lineage>
</organism>
<dbReference type="SUPFAM" id="SSF49373">
    <property type="entry name" value="Invasin/intimin cell-adhesion fragments"/>
    <property type="match status" value="1"/>
</dbReference>
<evidence type="ECO:0000313" key="2">
    <source>
        <dbReference type="EMBL" id="MBO8427060.1"/>
    </source>
</evidence>
<feature type="domain" description="BIG2" evidence="1">
    <location>
        <begin position="430"/>
        <end position="501"/>
    </location>
</feature>
<evidence type="ECO:0000259" key="1">
    <source>
        <dbReference type="Pfam" id="PF02368"/>
    </source>
</evidence>
<dbReference type="EMBL" id="JADIMY010000013">
    <property type="protein sequence ID" value="MBO8427060.1"/>
    <property type="molecule type" value="Genomic_DNA"/>
</dbReference>
<dbReference type="Gene3D" id="2.60.40.1080">
    <property type="match status" value="1"/>
</dbReference>
<evidence type="ECO:0000313" key="3">
    <source>
        <dbReference type="Proteomes" id="UP000823613"/>
    </source>
</evidence>
<sequence length="982" mass="108732">MKRKGLPVAILCGGLLFGLVSVSLMSCGDEQVTRYAVTFNYSEDFTINGINESGYAANETVSFTITVNDSTKKVGTVTRDGETLTPNGTTYSFVMGEANTSIVVSLVPNVIVESVEITGKNGAIVETDIFDNTQIQLEANVVTNNVIEGDDEVDWSLSDTSYASIEDGYLIIDNMRSDEAKELTVTATSIYDETKHDSITFTVNHSIINLTTSYARWNKTDEEGGGVEQDELDLVDYKTDGLIIQDGEENDSALIFNDIHSTKFYIETEFKITGLSANDKYPKIGLMIGTNDNGTWNQAGTRHGFFYFDSNTQNGNKNWNTFAFIDSNESDGWNWNSSIENSSRFTAESVTYNEWVKIGLIRDGTDYYLLAGTSKDNYSSYGIKRKISWNGISANTETYAWFGGWRGAYEARNLKVLLGTEVEEEFGPQSLQVKTNRTLIYKGNTAQISVSNNDSYFNKNYLKYSSNDENIATVDENGLVTAASDLTGTKEVTIKVTYDNGVENPLTSEVNLTITDDAAADIRLDGSLDDGLRNSVNEHTFKLNIGKDNSADEYAIFYGKKNVDGLYIAADYYVKELKHNSNDWWQNDNFECRFHNEYGSEGGIGQLWISTANVGSANFDEFAVSQPVLNEETGLYNIHFETVTYYSRFGIQHVTEDDYIGFSAGINNTKGWHATYNHDNDTYGHIQNMGIYITENGLEENIPFTCREHELYSIYDKLPTCLEAGTMHEECMHCDYSGESIEIPASEEYHQWVITETTTESTCSSHGTGSAECSVCGETTASLPLDPNKHTKWNEEAGICDDCHNYYNEPTNLVAEAWTLGGFNKNFNSAEDFNVTINLNTKLSTNLGATMYQAFVGDICSIGWANGGISINSGASSWGAWGDKTDYLRVLNNKFGSGSNSDLVEAYKDADVELNVDRSTESNRITLNAIVTSNVEGYEDGFAQILLISGKTTNRNGITVTIGAEKANVTFYSAYLNEGKLL</sequence>
<dbReference type="Proteomes" id="UP000823613">
    <property type="component" value="Unassembled WGS sequence"/>
</dbReference>
<reference evidence="2" key="2">
    <citation type="journal article" date="2021" name="PeerJ">
        <title>Extensive microbial diversity within the chicken gut microbiome revealed by metagenomics and culture.</title>
        <authorList>
            <person name="Gilroy R."/>
            <person name="Ravi A."/>
            <person name="Getino M."/>
            <person name="Pursley I."/>
            <person name="Horton D.L."/>
            <person name="Alikhan N.F."/>
            <person name="Baker D."/>
            <person name="Gharbi K."/>
            <person name="Hall N."/>
            <person name="Watson M."/>
            <person name="Adriaenssens E.M."/>
            <person name="Foster-Nyarko E."/>
            <person name="Jarju S."/>
            <person name="Secka A."/>
            <person name="Antonio M."/>
            <person name="Oren A."/>
            <person name="Chaudhuri R.R."/>
            <person name="La Ragione R."/>
            <person name="Hildebrand F."/>
            <person name="Pallen M.J."/>
        </authorList>
    </citation>
    <scope>NUCLEOTIDE SEQUENCE</scope>
    <source>
        <strain evidence="2">11159</strain>
    </source>
</reference>
<gene>
    <name evidence="2" type="ORF">IAC58_00660</name>
</gene>
<accession>A0A9D9DJ31</accession>